<keyword evidence="5 7" id="KW-0472">Membrane</keyword>
<dbReference type="EMBL" id="CP062983">
    <property type="protein sequence ID" value="QPC81903.1"/>
    <property type="molecule type" value="Genomic_DNA"/>
</dbReference>
<evidence type="ECO:0000313" key="9">
    <source>
        <dbReference type="EMBL" id="QPC81903.1"/>
    </source>
</evidence>
<dbReference type="Proteomes" id="UP000594468">
    <property type="component" value="Chromosome"/>
</dbReference>
<dbReference type="InterPro" id="IPR010227">
    <property type="entry name" value="NADH_Q_OxRdtase_chainM/4"/>
</dbReference>
<organism evidence="9 10">
    <name type="scientific">Phototrophicus methaneseepsis</name>
    <dbReference type="NCBI Taxonomy" id="2710758"/>
    <lineage>
        <taxon>Bacteria</taxon>
        <taxon>Bacillati</taxon>
        <taxon>Chloroflexota</taxon>
        <taxon>Candidatus Thermofontia</taxon>
        <taxon>Phototrophicales</taxon>
        <taxon>Phototrophicaceae</taxon>
        <taxon>Phototrophicus</taxon>
    </lineage>
</organism>
<feature type="transmembrane region" description="Helical" evidence="7">
    <location>
        <begin position="529"/>
        <end position="548"/>
    </location>
</feature>
<dbReference type="EC" id="1.6.5.-" evidence="9"/>
<dbReference type="GO" id="GO:0016020">
    <property type="term" value="C:membrane"/>
    <property type="evidence" value="ECO:0007669"/>
    <property type="project" value="UniProtKB-SubCell"/>
</dbReference>
<dbReference type="GO" id="GO:0008137">
    <property type="term" value="F:NADH dehydrogenase (ubiquinone) activity"/>
    <property type="evidence" value="ECO:0007669"/>
    <property type="project" value="InterPro"/>
</dbReference>
<keyword evidence="4 7" id="KW-1133">Transmembrane helix</keyword>
<dbReference type="InterPro" id="IPR003918">
    <property type="entry name" value="NADH_UbQ_OxRdtase"/>
</dbReference>
<dbReference type="GO" id="GO:0012505">
    <property type="term" value="C:endomembrane system"/>
    <property type="evidence" value="ECO:0007669"/>
    <property type="project" value="UniProtKB-SubCell"/>
</dbReference>
<feature type="transmembrane region" description="Helical" evidence="7">
    <location>
        <begin position="438"/>
        <end position="461"/>
    </location>
</feature>
<dbReference type="InterPro" id="IPR001750">
    <property type="entry name" value="ND/Mrp_TM"/>
</dbReference>
<evidence type="ECO:0000256" key="7">
    <source>
        <dbReference type="SAM" id="Phobius"/>
    </source>
</evidence>
<comment type="similarity">
    <text evidence="2">Belongs to the complex I subunit 4 family.</text>
</comment>
<feature type="transmembrane region" description="Helical" evidence="7">
    <location>
        <begin position="140"/>
        <end position="158"/>
    </location>
</feature>
<dbReference type="GO" id="GO:0003954">
    <property type="term" value="F:NADH dehydrogenase activity"/>
    <property type="evidence" value="ECO:0007669"/>
    <property type="project" value="TreeGrafter"/>
</dbReference>
<evidence type="ECO:0000256" key="4">
    <source>
        <dbReference type="ARBA" id="ARBA00022989"/>
    </source>
</evidence>
<dbReference type="PRINTS" id="PR01437">
    <property type="entry name" value="NUOXDRDTASE4"/>
</dbReference>
<feature type="transmembrane region" description="Helical" evidence="7">
    <location>
        <begin position="341"/>
        <end position="361"/>
    </location>
</feature>
<sequence>MDFGFDVLSLIIAIPTIAGIVLLFMPAANRDIIRGVAITAAASLLALSLVVFLSYHNAVAMGTLMSGQPAFDASIGASTATRAFSESLVFEARYIWVEQLGIAWHVGVDGLSAPMVLLTGMVTVAGVLISWNIQDRIREFMAFFMLLVAGVLGVFVAVDLFMLFFFYELAIFPMYLLIAGWGWVQLREYASMKLTLYILIGSVVALVGAVAMYFYAGSYFTGEQGSAILQAAIESGLLPQGSTAYSFNLVQLTLAAENGIFNVGGYFGIDVLTFGTFWFPFIFIGFAVLAGVFPFHNWSPDGHVAAPTAVSMIHAGVLMKLGAFAALRVGVQLMPEGAQLHLPWIVFLTLINVVYGALIAFRQRDFKYVIGFSSVSHMGLVSMGFATMNITGMTGAGLQMFSHGAMTALFFGCVGMVYDRAHTRDIPSLGGFIKQMPWVGVAFIIGGLTSMGMPGFSGFVAEFPIFQGMWEASQNVTLQIGNFTLSNYYGPIVILAALGIVVTAAYVLRVTGQVFFGDFDAKRYPEVGNIAVTDRIILLLLGAPLLIVGLYPQIMAPMISQGVSPIIMLLGGM</sequence>
<dbReference type="RefSeq" id="WP_195169974.1">
    <property type="nucleotide sequence ID" value="NZ_CP062983.1"/>
</dbReference>
<evidence type="ECO:0000256" key="5">
    <source>
        <dbReference type="ARBA" id="ARBA00023136"/>
    </source>
</evidence>
<name>A0A7S8E7N9_9CHLR</name>
<feature type="transmembrane region" description="Helical" evidence="7">
    <location>
        <begin position="488"/>
        <end position="508"/>
    </location>
</feature>
<feature type="transmembrane region" description="Helical" evidence="7">
    <location>
        <begin position="277"/>
        <end position="296"/>
    </location>
</feature>
<evidence type="ECO:0000256" key="6">
    <source>
        <dbReference type="RuleBase" id="RU000320"/>
    </source>
</evidence>
<dbReference type="GO" id="GO:0048039">
    <property type="term" value="F:ubiquinone binding"/>
    <property type="evidence" value="ECO:0007669"/>
    <property type="project" value="TreeGrafter"/>
</dbReference>
<protein>
    <submittedName>
        <fullName evidence="9">NADH-quinone oxidoreductase subunit M</fullName>
        <ecNumber evidence="9">1.6.5.-</ecNumber>
    </submittedName>
</protein>
<feature type="transmembrane region" description="Helical" evidence="7">
    <location>
        <begin position="308"/>
        <end position="329"/>
    </location>
</feature>
<dbReference type="PANTHER" id="PTHR43507">
    <property type="entry name" value="NADH-UBIQUINONE OXIDOREDUCTASE CHAIN 4"/>
    <property type="match status" value="1"/>
</dbReference>
<dbReference type="GO" id="GO:0042773">
    <property type="term" value="P:ATP synthesis coupled electron transport"/>
    <property type="evidence" value="ECO:0007669"/>
    <property type="project" value="InterPro"/>
</dbReference>
<evidence type="ECO:0000259" key="8">
    <source>
        <dbReference type="Pfam" id="PF00361"/>
    </source>
</evidence>
<dbReference type="KEGG" id="pmet:G4Y79_19765"/>
<keyword evidence="3 6" id="KW-0812">Transmembrane</keyword>
<comment type="subcellular location">
    <subcellularLocation>
        <location evidence="1">Endomembrane system</location>
        <topology evidence="1">Multi-pass membrane protein</topology>
    </subcellularLocation>
    <subcellularLocation>
        <location evidence="6">Membrane</location>
        <topology evidence="6">Multi-pass membrane protein</topology>
    </subcellularLocation>
</comment>
<evidence type="ECO:0000313" key="10">
    <source>
        <dbReference type="Proteomes" id="UP000594468"/>
    </source>
</evidence>
<keyword evidence="10" id="KW-1185">Reference proteome</keyword>
<reference evidence="9 10" key="1">
    <citation type="submission" date="2020-02" db="EMBL/GenBank/DDBJ databases">
        <authorList>
            <person name="Zheng R.K."/>
            <person name="Sun C.M."/>
        </authorList>
    </citation>
    <scope>NUCLEOTIDE SEQUENCE [LARGE SCALE GENOMIC DNA]</scope>
    <source>
        <strain evidence="10">rifampicinis</strain>
    </source>
</reference>
<feature type="transmembrane region" description="Helical" evidence="7">
    <location>
        <begin position="6"/>
        <end position="25"/>
    </location>
</feature>
<evidence type="ECO:0000256" key="1">
    <source>
        <dbReference type="ARBA" id="ARBA00004127"/>
    </source>
</evidence>
<feature type="transmembrane region" description="Helical" evidence="7">
    <location>
        <begin position="368"/>
        <end position="388"/>
    </location>
</feature>
<feature type="transmembrane region" description="Helical" evidence="7">
    <location>
        <begin position="196"/>
        <end position="216"/>
    </location>
</feature>
<feature type="domain" description="NADH:quinone oxidoreductase/Mrp antiporter transmembrane" evidence="8">
    <location>
        <begin position="157"/>
        <end position="483"/>
    </location>
</feature>
<evidence type="ECO:0000256" key="2">
    <source>
        <dbReference type="ARBA" id="ARBA00009025"/>
    </source>
</evidence>
<accession>A0A7S8E7N9</accession>
<gene>
    <name evidence="9" type="ORF">G4Y79_19765</name>
</gene>
<dbReference type="GO" id="GO:0015990">
    <property type="term" value="P:electron transport coupled proton transport"/>
    <property type="evidence" value="ECO:0007669"/>
    <property type="project" value="TreeGrafter"/>
</dbReference>
<feature type="transmembrane region" description="Helical" evidence="7">
    <location>
        <begin position="400"/>
        <end position="418"/>
    </location>
</feature>
<proteinExistence type="inferred from homology"/>
<evidence type="ECO:0000256" key="3">
    <source>
        <dbReference type="ARBA" id="ARBA00022692"/>
    </source>
</evidence>
<feature type="transmembrane region" description="Helical" evidence="7">
    <location>
        <begin position="32"/>
        <end position="55"/>
    </location>
</feature>
<dbReference type="AlphaFoldDB" id="A0A7S8E7N9"/>
<feature type="transmembrane region" description="Helical" evidence="7">
    <location>
        <begin position="111"/>
        <end position="133"/>
    </location>
</feature>
<dbReference type="NCBIfam" id="TIGR01972">
    <property type="entry name" value="NDH_I_M"/>
    <property type="match status" value="1"/>
</dbReference>
<keyword evidence="9" id="KW-0560">Oxidoreductase</keyword>
<feature type="transmembrane region" description="Helical" evidence="7">
    <location>
        <begin position="164"/>
        <end position="184"/>
    </location>
</feature>
<dbReference type="PANTHER" id="PTHR43507:SF4">
    <property type="entry name" value="PROTON-TRANSLOCATING NADH-QUINONE OXIDOREDUCTASE, CHAIN M"/>
    <property type="match status" value="1"/>
</dbReference>
<dbReference type="Pfam" id="PF00361">
    <property type="entry name" value="Proton_antipo_M"/>
    <property type="match status" value="1"/>
</dbReference>